<feature type="compositionally biased region" description="Low complexity" evidence="2">
    <location>
        <begin position="785"/>
        <end position="806"/>
    </location>
</feature>
<keyword evidence="3" id="KW-1133">Transmembrane helix</keyword>
<name>A0A928HEA3_9BACT</name>
<proteinExistence type="predicted"/>
<keyword evidence="3" id="KW-0812">Transmembrane</keyword>
<feature type="region of interest" description="Disordered" evidence="2">
    <location>
        <begin position="785"/>
        <end position="849"/>
    </location>
</feature>
<gene>
    <name evidence="4" type="ORF">E7027_04265</name>
</gene>
<organism evidence="4 5">
    <name type="scientific">Candidatus Avelusimicrobium gallicola</name>
    <dbReference type="NCBI Taxonomy" id="2562704"/>
    <lineage>
        <taxon>Bacteria</taxon>
        <taxon>Pseudomonadati</taxon>
        <taxon>Elusimicrobiota</taxon>
        <taxon>Elusimicrobia</taxon>
        <taxon>Elusimicrobiales</taxon>
        <taxon>Elusimicrobiaceae</taxon>
        <taxon>Candidatus Avelusimicrobium</taxon>
    </lineage>
</organism>
<dbReference type="EMBL" id="SUVG01000004">
    <property type="protein sequence ID" value="MBE6421329.1"/>
    <property type="molecule type" value="Genomic_DNA"/>
</dbReference>
<evidence type="ECO:0000256" key="2">
    <source>
        <dbReference type="SAM" id="MobiDB-lite"/>
    </source>
</evidence>
<evidence type="ECO:0000313" key="5">
    <source>
        <dbReference type="Proteomes" id="UP000725649"/>
    </source>
</evidence>
<feature type="compositionally biased region" description="Low complexity" evidence="2">
    <location>
        <begin position="815"/>
        <end position="845"/>
    </location>
</feature>
<reference evidence="4" key="1">
    <citation type="submission" date="2019-04" db="EMBL/GenBank/DDBJ databases">
        <title>Evolution of Biomass-Degrading Anaerobic Consortia Revealed by Metagenomics.</title>
        <authorList>
            <person name="Peng X."/>
        </authorList>
    </citation>
    <scope>NUCLEOTIDE SEQUENCE</scope>
    <source>
        <strain evidence="4">SIG66</strain>
    </source>
</reference>
<dbReference type="Proteomes" id="UP000725649">
    <property type="component" value="Unassembled WGS sequence"/>
</dbReference>
<feature type="transmembrane region" description="Helical" evidence="3">
    <location>
        <begin position="16"/>
        <end position="37"/>
    </location>
</feature>
<feature type="coiled-coil region" evidence="1">
    <location>
        <begin position="1599"/>
        <end position="1626"/>
    </location>
</feature>
<evidence type="ECO:0000313" key="4">
    <source>
        <dbReference type="EMBL" id="MBE6421329.1"/>
    </source>
</evidence>
<comment type="caution">
    <text evidence="4">The sequence shown here is derived from an EMBL/GenBank/DDBJ whole genome shotgun (WGS) entry which is preliminary data.</text>
</comment>
<accession>A0A928HEA3</accession>
<evidence type="ECO:0000256" key="1">
    <source>
        <dbReference type="SAM" id="Coils"/>
    </source>
</evidence>
<evidence type="ECO:0000256" key="3">
    <source>
        <dbReference type="SAM" id="Phobius"/>
    </source>
</evidence>
<keyword evidence="1" id="KW-0175">Coiled coil</keyword>
<protein>
    <submittedName>
        <fullName evidence="4">Uncharacterized protein</fullName>
    </submittedName>
</protein>
<sequence length="1643" mass="186108">MSITSYLKGALMFQHYLRLFLAFVFFINIFTPSLLQAQQATDGKRRRILSTSTSRQELELMRWDYYSLPQDNTRVVDTSQLRPINTIKNPGLPIETDSSIPAVRQYISQRLENKVNERISDEGLSRLESMEPLALYEMHVLHDRRNFLQAEKALLKQVKAEHESGKLDLTDTERIWKATKTAKILNLLEEGSQEYSAKNAVKRDNTYVAPPVIFTRPLPEPKGTKKIFPLEALYNEDNLHIGWIKYFLSGEEKFLLQNFAYKWSDLRYFYSSTPKMVSKLNSFTGRYDNIKETQPNFLNAWFKYFTTGPAKEITKYETDLLRYFVVERKHSLEEVAEAAIYFTDLLDPQEFASFAGEEREFIIQEFLEVEEILKKRLYSIKGKNWEAVNARGALRLALWNLYKFYYQTGIKETSGMEAPLDELLKGMQIGWNYYKHTTFSFPKEHYQPAKVFPLAAEGSFGDKLCKEAIEEAKSVDGNQEVYHTALQYAAILLMQAKGNILPLMRYVDQNKESVDLTSPVVSDSAVVLQTAANEAYQDPFKLALFIGALRILSAPVEFSMRTRLSAVEHASLLYGNTPRKKQSIPALDDKIKAQLEKDKAYFAEMTGKLYCFMLFTYKRNDSFELDSDNFATLVTSLNSTYYDFYYPDGPIIQAAGSPSILPKNMDNERAYCQPYDHVKVLENKKIDEMEEAVAMFVVDAGLWIVGGWVIGALFKGVSIVIRSSWVALKATPKALGAVNTVRKGRKIQAAVIEYKKAYRYSNYMRNVAKNSTVTQTYTRANTAARTAKGASTAQQSSRAATTVTAQGGKGATTITSQGAKGAGTATSASAGASSATSGSAAGTVGRETTRAVTKKSQLIYSDWNPFRNPKQLTNLTRTEYRPFTSEPLTWRLTDESLALFNAERGIRNYDILRKMRGVDQFGNTMKFFEPLPASRLFSFNPTIAQRELGVMTQYVQNGGLKELNIWGLTESGNLVQMIGPLGKPVGNPLITRVFAADQGFTKLALNNPASFMRLAASPNKPAVGLISELSFPLSSESIALSFLRKGYGLSGKNLFTKALLPTSWKTLPLAEWNYIKRSWKPTLTLFGAWEAGDIIAEPLITQWQEKTLLSLTNKAMTPYSGIFDEAGKWGKALTELNYKNGSIPPASAHLASDLADNNKDPEYLFPLLAGGIGTGLDYVDIWKDIPLIGNMTDWIGKSLMSLGQEISSVPGGEYLSLPFILTSLPFQGAEPLKMMGGIEVPQEAKDMLSEQTEHRAWKTRTDTNKIKRSYRKMAESMYENASQVIFENVPKERRKDVQEAFGDLLAEYKRDLTEAVKKPETANDIMPITEKFNQNFWLRSHEVNFRELKNLAKENLNTELRKPVLTKIDQAMKEIDTIRQGDSILSEAEKEEKEKQLTGIYNNAVLALREQIYIAKIMKEIENANQAYYIKFVQSSFAKVSQNIQPEKFDDYFQHLETNLANGFSILEFWVYYKEAFVTMQSQARELGNEELWGEIEQVLGKVEEYLNDPKPLTAEQQIEINNAYRTLHSKLKKSLEQNIILWEKTILADINNFGTKVQTYIVSWKNKEARKEAEAAIETFVQQATAVVKGEGLVSDKNNQLRALLSAIQKQLQKIYNEKELQQEMKEELLPSSNTDLHTQAY</sequence>
<keyword evidence="3" id="KW-0472">Membrane</keyword>